<accession>A0A9N7YB16</accession>
<evidence type="ECO:0000256" key="1">
    <source>
        <dbReference type="SAM" id="MobiDB-lite"/>
    </source>
</evidence>
<dbReference type="EMBL" id="CADEAL010000394">
    <property type="protein sequence ID" value="CAB1419522.1"/>
    <property type="molecule type" value="Genomic_DNA"/>
</dbReference>
<gene>
    <name evidence="2" type="ORF">PLEPLA_LOCUS7353</name>
</gene>
<name>A0A9N7YB16_PLEPL</name>
<proteinExistence type="predicted"/>
<dbReference type="AlphaFoldDB" id="A0A9N7YB16"/>
<evidence type="ECO:0000313" key="2">
    <source>
        <dbReference type="EMBL" id="CAB1419522.1"/>
    </source>
</evidence>
<keyword evidence="3" id="KW-1185">Reference proteome</keyword>
<feature type="compositionally biased region" description="Basic and acidic residues" evidence="1">
    <location>
        <begin position="101"/>
        <end position="126"/>
    </location>
</feature>
<dbReference type="Proteomes" id="UP001153269">
    <property type="component" value="Unassembled WGS sequence"/>
</dbReference>
<reference evidence="2" key="1">
    <citation type="submission" date="2020-03" db="EMBL/GenBank/DDBJ databases">
        <authorList>
            <person name="Weist P."/>
        </authorList>
    </citation>
    <scope>NUCLEOTIDE SEQUENCE</scope>
</reference>
<comment type="caution">
    <text evidence="2">The sequence shown here is derived from an EMBL/GenBank/DDBJ whole genome shotgun (WGS) entry which is preliminary data.</text>
</comment>
<protein>
    <submittedName>
        <fullName evidence="2">Uncharacterized protein</fullName>
    </submittedName>
</protein>
<organism evidence="2 3">
    <name type="scientific">Pleuronectes platessa</name>
    <name type="common">European plaice</name>
    <dbReference type="NCBI Taxonomy" id="8262"/>
    <lineage>
        <taxon>Eukaryota</taxon>
        <taxon>Metazoa</taxon>
        <taxon>Chordata</taxon>
        <taxon>Craniata</taxon>
        <taxon>Vertebrata</taxon>
        <taxon>Euteleostomi</taxon>
        <taxon>Actinopterygii</taxon>
        <taxon>Neopterygii</taxon>
        <taxon>Teleostei</taxon>
        <taxon>Neoteleostei</taxon>
        <taxon>Acanthomorphata</taxon>
        <taxon>Carangaria</taxon>
        <taxon>Pleuronectiformes</taxon>
        <taxon>Pleuronectoidei</taxon>
        <taxon>Pleuronectidae</taxon>
        <taxon>Pleuronectes</taxon>
    </lineage>
</organism>
<feature type="region of interest" description="Disordered" evidence="1">
    <location>
        <begin position="1"/>
        <end position="26"/>
    </location>
</feature>
<feature type="region of interest" description="Disordered" evidence="1">
    <location>
        <begin position="99"/>
        <end position="153"/>
    </location>
</feature>
<evidence type="ECO:0000313" key="3">
    <source>
        <dbReference type="Proteomes" id="UP001153269"/>
    </source>
</evidence>
<sequence length="153" mass="16691">MDDRLSDTLSQMKSRQRGGGEREKKKLGKLAVERSWGMGGFVSVQLSVTWQETVKMNGMNGDGKWVRLSRSEALKRGSGGAIVLLNAVCSMYLFKQQLSRGEGHQQDGGKIPQIHEGKKERGDDKTQGGGMTRSKGATPRSCQPGPEGNLDLQ</sequence>